<keyword evidence="1" id="KW-0812">Transmembrane</keyword>
<proteinExistence type="predicted"/>
<accession>A0A448YUZ8</accession>
<feature type="transmembrane region" description="Helical" evidence="1">
    <location>
        <begin position="61"/>
        <end position="83"/>
    </location>
</feature>
<dbReference type="Proteomes" id="UP000291116">
    <property type="component" value="Unassembled WGS sequence"/>
</dbReference>
<name>A0A448YUZ8_9STRA</name>
<organism evidence="2 3">
    <name type="scientific">Pseudo-nitzschia multistriata</name>
    <dbReference type="NCBI Taxonomy" id="183589"/>
    <lineage>
        <taxon>Eukaryota</taxon>
        <taxon>Sar</taxon>
        <taxon>Stramenopiles</taxon>
        <taxon>Ochrophyta</taxon>
        <taxon>Bacillariophyta</taxon>
        <taxon>Bacillariophyceae</taxon>
        <taxon>Bacillariophycidae</taxon>
        <taxon>Bacillariales</taxon>
        <taxon>Bacillariaceae</taxon>
        <taxon>Pseudo-nitzschia</taxon>
    </lineage>
</organism>
<keyword evidence="1" id="KW-0472">Membrane</keyword>
<reference evidence="2 3" key="1">
    <citation type="submission" date="2019-01" db="EMBL/GenBank/DDBJ databases">
        <authorList>
            <person name="Ferrante I. M."/>
        </authorList>
    </citation>
    <scope>NUCLEOTIDE SEQUENCE [LARGE SCALE GENOMIC DNA]</scope>
    <source>
        <strain evidence="2 3">B856</strain>
    </source>
</reference>
<dbReference type="EMBL" id="CAACVS010000004">
    <property type="protein sequence ID" value="VEU33627.1"/>
    <property type="molecule type" value="Genomic_DNA"/>
</dbReference>
<keyword evidence="3" id="KW-1185">Reference proteome</keyword>
<evidence type="ECO:0000256" key="1">
    <source>
        <dbReference type="SAM" id="Phobius"/>
    </source>
</evidence>
<dbReference type="AlphaFoldDB" id="A0A448YUZ8"/>
<evidence type="ECO:0000313" key="3">
    <source>
        <dbReference type="Proteomes" id="UP000291116"/>
    </source>
</evidence>
<evidence type="ECO:0000313" key="2">
    <source>
        <dbReference type="EMBL" id="VEU33627.1"/>
    </source>
</evidence>
<sequence length="274" mass="30802">MFSIDDFRWKNHQNREAISRIILTNGSAYSQYKIGYLYIAIENSSSILRYKMKVIGSSERVASWAFALVTLALSFSITSPFVIKQNTRTSAWPSRSDAAATDVHEDSMDNESRRNFLGRAPASVMSCMLALNILTLNNTPAMASDDAIELPTKEAVTECFDFIRYELNDPKGGVGFMQGRIDDGDFAGLLDFSKSYDLEFRKRRFGNAKKLLQDKEAKSKATEYANAVTFDLIGINRSCRSGQENSDSANKYLQELRDDVNKFLALETTIQVKP</sequence>
<protein>
    <submittedName>
        <fullName evidence="2">Uncharacterized protein</fullName>
    </submittedName>
</protein>
<dbReference type="OrthoDB" id="46852at2759"/>
<gene>
    <name evidence="2" type="ORF">PSNMU_V1.4_AUG-EV-PASAV3_0003160</name>
</gene>
<keyword evidence="1" id="KW-1133">Transmembrane helix</keyword>